<dbReference type="InterPro" id="IPR027417">
    <property type="entry name" value="P-loop_NTPase"/>
</dbReference>
<evidence type="ECO:0000256" key="1">
    <source>
        <dbReference type="ARBA" id="ARBA00022723"/>
    </source>
</evidence>
<comment type="caution">
    <text evidence="5">The sequence shown here is derived from an EMBL/GenBank/DDBJ whole genome shotgun (WGS) entry which is preliminary data.</text>
</comment>
<name>A0A1B7LB31_9FIRM</name>
<evidence type="ECO:0000256" key="3">
    <source>
        <dbReference type="ARBA" id="ARBA00023014"/>
    </source>
</evidence>
<accession>A0A1B7LB31</accession>
<feature type="domain" description="4Fe-4S ferredoxin-type" evidence="4">
    <location>
        <begin position="84"/>
        <end position="113"/>
    </location>
</feature>
<protein>
    <submittedName>
        <fullName evidence="5">(4Fe-4S)-binding protein</fullName>
    </submittedName>
</protein>
<dbReference type="InterPro" id="IPR017896">
    <property type="entry name" value="4Fe4S_Fe-S-bd"/>
</dbReference>
<organism evidence="5 6">
    <name type="scientific">Desulfotomaculum copahuensis</name>
    <dbReference type="NCBI Taxonomy" id="1838280"/>
    <lineage>
        <taxon>Bacteria</taxon>
        <taxon>Bacillati</taxon>
        <taxon>Bacillota</taxon>
        <taxon>Clostridia</taxon>
        <taxon>Eubacteriales</taxon>
        <taxon>Desulfotomaculaceae</taxon>
        <taxon>Desulfotomaculum</taxon>
    </lineage>
</organism>
<dbReference type="PROSITE" id="PS00198">
    <property type="entry name" value="4FE4S_FER_1"/>
    <property type="match status" value="1"/>
</dbReference>
<keyword evidence="6" id="KW-1185">Reference proteome</keyword>
<dbReference type="Gene3D" id="3.30.70.20">
    <property type="match status" value="1"/>
</dbReference>
<keyword evidence="3" id="KW-0411">Iron-sulfur</keyword>
<dbReference type="Gene3D" id="3.40.50.300">
    <property type="entry name" value="P-loop containing nucleotide triphosphate hydrolases"/>
    <property type="match status" value="1"/>
</dbReference>
<dbReference type="InterPro" id="IPR002586">
    <property type="entry name" value="CobQ/CobB/MinD/ParA_Nub-bd_dom"/>
</dbReference>
<proteinExistence type="predicted"/>
<dbReference type="RefSeq" id="WP_066671213.1">
    <property type="nucleotide sequence ID" value="NZ_LYVF01000193.1"/>
</dbReference>
<dbReference type="PANTHER" id="PTHR43534:SF1">
    <property type="entry name" value="4FE-4S CLUSTER CONTAINING PARA FAMILY ATPASE PROTEIN"/>
    <property type="match status" value="1"/>
</dbReference>
<evidence type="ECO:0000313" key="6">
    <source>
        <dbReference type="Proteomes" id="UP000078532"/>
    </source>
</evidence>
<sequence length="285" mass="30590">MRELVVLSGKGGTGKTSICGSLAVLAANKVLADCDVDAANLHLLLEPEIKSSSPFYGLPKAQINDDLCLACDLCAHLCRFNAIRGQRVLTGNCEGCGVCYHACPCEAVEMLPHIAGELHLSKTRYGPLVHANLGVAEDNSGKLVAAVRKKARQVAEAEKKELIITDGPPGVGCPVISCLSGIDLVLVVTEPTLSGMHDMERMLDLADFFNVKAVVCINKWDLHPGNTESIEASCRRRDVPVPVRLPYDQIVKEAACRAQPVVQYGSGPVVDGIVALWDELRTRLV</sequence>
<dbReference type="GO" id="GO:0046872">
    <property type="term" value="F:metal ion binding"/>
    <property type="evidence" value="ECO:0007669"/>
    <property type="project" value="UniProtKB-KW"/>
</dbReference>
<evidence type="ECO:0000256" key="2">
    <source>
        <dbReference type="ARBA" id="ARBA00023004"/>
    </source>
</evidence>
<dbReference type="EMBL" id="LYVF01000193">
    <property type="protein sequence ID" value="OAT79523.1"/>
    <property type="molecule type" value="Genomic_DNA"/>
</dbReference>
<dbReference type="InterPro" id="IPR017900">
    <property type="entry name" value="4Fe4S_Fe_S_CS"/>
</dbReference>
<dbReference type="Proteomes" id="UP000078532">
    <property type="component" value="Unassembled WGS sequence"/>
</dbReference>
<dbReference type="STRING" id="1838280.A6M21_15605"/>
<feature type="domain" description="4Fe-4S ferredoxin-type" evidence="4">
    <location>
        <begin position="59"/>
        <end position="83"/>
    </location>
</feature>
<dbReference type="PANTHER" id="PTHR43534">
    <property type="entry name" value="MIND SUPERFAMILY P-LOOP ATPASE CONTAINING AN INSERTED FERREDOXIN DOMAIN"/>
    <property type="match status" value="1"/>
</dbReference>
<dbReference type="OrthoDB" id="9778602at2"/>
<reference evidence="5 6" key="1">
    <citation type="submission" date="2016-04" db="EMBL/GenBank/DDBJ databases">
        <authorList>
            <person name="Evans L.H."/>
            <person name="Alamgir A."/>
            <person name="Owens N."/>
            <person name="Weber N.D."/>
            <person name="Virtaneva K."/>
            <person name="Barbian K."/>
            <person name="Babar A."/>
            <person name="Rosenke K."/>
        </authorList>
    </citation>
    <scope>NUCLEOTIDE SEQUENCE [LARGE SCALE GENOMIC DNA]</scope>
    <source>
        <strain evidence="5 6">LMa1</strain>
    </source>
</reference>
<keyword evidence="2" id="KW-0408">Iron</keyword>
<dbReference type="SUPFAM" id="SSF52540">
    <property type="entry name" value="P-loop containing nucleoside triphosphate hydrolases"/>
    <property type="match status" value="1"/>
</dbReference>
<dbReference type="CDD" id="cd03110">
    <property type="entry name" value="SIMIBI_bact_arch"/>
    <property type="match status" value="1"/>
</dbReference>
<dbReference type="Pfam" id="PF01656">
    <property type="entry name" value="CbiA"/>
    <property type="match status" value="1"/>
</dbReference>
<keyword evidence="1" id="KW-0479">Metal-binding</keyword>
<gene>
    <name evidence="5" type="ORF">A6M21_15605</name>
</gene>
<evidence type="ECO:0000313" key="5">
    <source>
        <dbReference type="EMBL" id="OAT79523.1"/>
    </source>
</evidence>
<evidence type="ECO:0000259" key="4">
    <source>
        <dbReference type="PROSITE" id="PS51379"/>
    </source>
</evidence>
<dbReference type="PROSITE" id="PS51379">
    <property type="entry name" value="4FE4S_FER_2"/>
    <property type="match status" value="2"/>
</dbReference>
<dbReference type="AlphaFoldDB" id="A0A1B7LB31"/>
<dbReference type="GO" id="GO:0051536">
    <property type="term" value="F:iron-sulfur cluster binding"/>
    <property type="evidence" value="ECO:0007669"/>
    <property type="project" value="UniProtKB-KW"/>
</dbReference>